<gene>
    <name evidence="2" type="ORF">MTR66_16555</name>
</gene>
<evidence type="ECO:0000313" key="3">
    <source>
        <dbReference type="Proteomes" id="UP001202281"/>
    </source>
</evidence>
<proteinExistence type="predicted"/>
<name>A0ABT0BTM7_9SPHN</name>
<dbReference type="Gene3D" id="3.10.310.70">
    <property type="match status" value="1"/>
</dbReference>
<keyword evidence="3" id="KW-1185">Reference proteome</keyword>
<dbReference type="SUPFAM" id="SSF51338">
    <property type="entry name" value="Composite domain of metallo-dependent hydrolases"/>
    <property type="match status" value="1"/>
</dbReference>
<evidence type="ECO:0000313" key="2">
    <source>
        <dbReference type="EMBL" id="MCJ2188419.1"/>
    </source>
</evidence>
<dbReference type="InterPro" id="IPR013108">
    <property type="entry name" value="Amidohydro_3"/>
</dbReference>
<feature type="domain" description="Amidohydrolase 3" evidence="1">
    <location>
        <begin position="37"/>
        <end position="457"/>
    </location>
</feature>
<protein>
    <submittedName>
        <fullName evidence="2">Amidohydrolase family protein</fullName>
    </submittedName>
</protein>
<comment type="caution">
    <text evidence="2">The sequence shown here is derived from an EMBL/GenBank/DDBJ whole genome shotgun (WGS) entry which is preliminary data.</text>
</comment>
<accession>A0ABT0BTM7</accession>
<dbReference type="Pfam" id="PF07969">
    <property type="entry name" value="Amidohydro_3"/>
    <property type="match status" value="1"/>
</dbReference>
<dbReference type="SUPFAM" id="SSF51556">
    <property type="entry name" value="Metallo-dependent hydrolases"/>
    <property type="match status" value="1"/>
</dbReference>
<dbReference type="Gene3D" id="3.20.20.140">
    <property type="entry name" value="Metal-dependent hydrolases"/>
    <property type="match status" value="2"/>
</dbReference>
<dbReference type="Gene3D" id="2.30.40.10">
    <property type="entry name" value="Urease, subunit C, domain 1"/>
    <property type="match status" value="1"/>
</dbReference>
<dbReference type="PANTHER" id="PTHR22642">
    <property type="entry name" value="IMIDAZOLONEPROPIONASE"/>
    <property type="match status" value="1"/>
</dbReference>
<dbReference type="InterPro" id="IPR011059">
    <property type="entry name" value="Metal-dep_hydrolase_composite"/>
</dbReference>
<organism evidence="2 3">
    <name type="scientific">Novosphingobium beihaiensis</name>
    <dbReference type="NCBI Taxonomy" id="2930389"/>
    <lineage>
        <taxon>Bacteria</taxon>
        <taxon>Pseudomonadati</taxon>
        <taxon>Pseudomonadota</taxon>
        <taxon>Alphaproteobacteria</taxon>
        <taxon>Sphingomonadales</taxon>
        <taxon>Sphingomonadaceae</taxon>
        <taxon>Novosphingobium</taxon>
    </lineage>
</organism>
<dbReference type="InterPro" id="IPR032466">
    <property type="entry name" value="Metal_Hydrolase"/>
</dbReference>
<dbReference type="RefSeq" id="WP_243923090.1">
    <property type="nucleotide sequence ID" value="NZ_JALHLG010000033.1"/>
</dbReference>
<dbReference type="Proteomes" id="UP001202281">
    <property type="component" value="Unassembled WGS sequence"/>
</dbReference>
<sequence>MLIRNAEVWGSGLQDVRIADGRIAAMGTLQPSPNETVMDARGGTLLPGLHDHHIHLAGLAADKASISCGPPQVTGPEALARALRQPGNGWIRGTGFHESVLDGALPDAKALDRLVPHRPLRLQHRTGRMWLLNSMALEDLLSRAAPPKGLERQGGQFTGRLFDEDAWLRTALGSQPPALGDISHDLAAFGITGVTDMSPRNDPDMARHFARQRTEGTLVQSLVLAGALSLAETAPEGWKLGPLKLHLHEAALPGFEDAVAFIRAGHGQGRPLAVHCVTEVELVFTLALLEEAGTLPGDRIEHVSIASPELVARMAALGLNACVQPHFIAERGDRYLADVEPRDHGDLYRLRSLRDAGLAMAGGSDAPYGRPDPWAAMAAAVSRRTSAGIAIGPDEALTPEEALGLYLADPLDLARQRAIAPGEAADLCLLSRPWAEARERLSSADVAATWISGKLVHQRVDEPPCERLPRVDAAS</sequence>
<evidence type="ECO:0000259" key="1">
    <source>
        <dbReference type="Pfam" id="PF07969"/>
    </source>
</evidence>
<reference evidence="2 3" key="1">
    <citation type="submission" date="2022-04" db="EMBL/GenBank/DDBJ databases">
        <title>Identification of a novel bacterium isolated from mangrove sediments.</title>
        <authorList>
            <person name="Pan X."/>
        </authorList>
    </citation>
    <scope>NUCLEOTIDE SEQUENCE [LARGE SCALE GENOMIC DNA]</scope>
    <source>
        <strain evidence="2 3">B2638</strain>
    </source>
</reference>
<dbReference type="PANTHER" id="PTHR22642:SF2">
    <property type="entry name" value="PROTEIN LONG AFTER FAR-RED 3"/>
    <property type="match status" value="1"/>
</dbReference>
<dbReference type="EMBL" id="JALHLG010000033">
    <property type="protein sequence ID" value="MCJ2188419.1"/>
    <property type="molecule type" value="Genomic_DNA"/>
</dbReference>